<dbReference type="SUPFAM" id="SSF56112">
    <property type="entry name" value="Protein kinase-like (PK-like)"/>
    <property type="match status" value="1"/>
</dbReference>
<evidence type="ECO:0000313" key="3">
    <source>
        <dbReference type="Proteomes" id="UP000193689"/>
    </source>
</evidence>
<organism evidence="2 3">
    <name type="scientific">Pseudomassariella vexata</name>
    <dbReference type="NCBI Taxonomy" id="1141098"/>
    <lineage>
        <taxon>Eukaryota</taxon>
        <taxon>Fungi</taxon>
        <taxon>Dikarya</taxon>
        <taxon>Ascomycota</taxon>
        <taxon>Pezizomycotina</taxon>
        <taxon>Sordariomycetes</taxon>
        <taxon>Xylariomycetidae</taxon>
        <taxon>Amphisphaeriales</taxon>
        <taxon>Pseudomassariaceae</taxon>
        <taxon>Pseudomassariella</taxon>
    </lineage>
</organism>
<feature type="chain" id="PRO_5010989250" description="Protein kinase domain-containing protein" evidence="1">
    <location>
        <begin position="30"/>
        <end position="107"/>
    </location>
</feature>
<dbReference type="EMBL" id="MCFJ01000005">
    <property type="protein sequence ID" value="ORY66109.1"/>
    <property type="molecule type" value="Genomic_DNA"/>
</dbReference>
<dbReference type="GeneID" id="63770080"/>
<proteinExistence type="predicted"/>
<dbReference type="OrthoDB" id="4767558at2759"/>
<keyword evidence="1" id="KW-0732">Signal</keyword>
<sequence>MATEAKQSILNRMLSVILFCLIRTCKAKAYPPKGDEDAAVQLETIPRPGIRANNWKAHDDLHGGNIMLGDMDSNCPEHTLCPVVKLIDFGLSGQLAPWGERPLWFRR</sequence>
<accession>A0A1Y2E3M1</accession>
<dbReference type="InParanoid" id="A0A1Y2E3M1"/>
<dbReference type="InterPro" id="IPR011009">
    <property type="entry name" value="Kinase-like_dom_sf"/>
</dbReference>
<name>A0A1Y2E3M1_9PEZI</name>
<reference evidence="2 3" key="1">
    <citation type="submission" date="2016-07" db="EMBL/GenBank/DDBJ databases">
        <title>Pervasive Adenine N6-methylation of Active Genes in Fungi.</title>
        <authorList>
            <consortium name="DOE Joint Genome Institute"/>
            <person name="Mondo S.J."/>
            <person name="Dannebaum R.O."/>
            <person name="Kuo R.C."/>
            <person name="Labutti K."/>
            <person name="Haridas S."/>
            <person name="Kuo A."/>
            <person name="Salamov A."/>
            <person name="Ahrendt S.R."/>
            <person name="Lipzen A."/>
            <person name="Sullivan W."/>
            <person name="Andreopoulos W.B."/>
            <person name="Clum A."/>
            <person name="Lindquist E."/>
            <person name="Daum C."/>
            <person name="Ramamoorthy G.K."/>
            <person name="Gryganskyi A."/>
            <person name="Culley D."/>
            <person name="Magnuson J.K."/>
            <person name="James T.Y."/>
            <person name="O'Malley M.A."/>
            <person name="Stajich J.E."/>
            <person name="Spatafora J.W."/>
            <person name="Visel A."/>
            <person name="Grigoriev I.V."/>
        </authorList>
    </citation>
    <scope>NUCLEOTIDE SEQUENCE [LARGE SCALE GENOMIC DNA]</scope>
    <source>
        <strain evidence="2 3">CBS 129021</strain>
    </source>
</reference>
<feature type="signal peptide" evidence="1">
    <location>
        <begin position="1"/>
        <end position="29"/>
    </location>
</feature>
<dbReference type="Proteomes" id="UP000193689">
    <property type="component" value="Unassembled WGS sequence"/>
</dbReference>
<evidence type="ECO:0008006" key="4">
    <source>
        <dbReference type="Google" id="ProtNLM"/>
    </source>
</evidence>
<evidence type="ECO:0000313" key="2">
    <source>
        <dbReference type="EMBL" id="ORY66109.1"/>
    </source>
</evidence>
<gene>
    <name evidence="2" type="ORF">BCR38DRAFT_172903</name>
</gene>
<dbReference type="RefSeq" id="XP_040717073.1">
    <property type="nucleotide sequence ID" value="XM_040853868.1"/>
</dbReference>
<evidence type="ECO:0000256" key="1">
    <source>
        <dbReference type="SAM" id="SignalP"/>
    </source>
</evidence>
<comment type="caution">
    <text evidence="2">The sequence shown here is derived from an EMBL/GenBank/DDBJ whole genome shotgun (WGS) entry which is preliminary data.</text>
</comment>
<keyword evidence="3" id="KW-1185">Reference proteome</keyword>
<dbReference type="AlphaFoldDB" id="A0A1Y2E3M1"/>
<protein>
    <recommendedName>
        <fullName evidence="4">Protein kinase domain-containing protein</fullName>
    </recommendedName>
</protein>